<protein>
    <submittedName>
        <fullName evidence="1">Uncharacterized protein</fullName>
    </submittedName>
</protein>
<proteinExistence type="predicted"/>
<dbReference type="Ensembl" id="ENSCCRT00020059316.1">
    <property type="protein sequence ID" value="ENSCCRP00020054192.1"/>
    <property type="gene ID" value="ENSCCRG00020024650.1"/>
</dbReference>
<reference evidence="1" key="1">
    <citation type="submission" date="2025-08" db="UniProtKB">
        <authorList>
            <consortium name="Ensembl"/>
        </authorList>
    </citation>
    <scope>IDENTIFICATION</scope>
</reference>
<dbReference type="AlphaFoldDB" id="A0A8C2FD91"/>
<evidence type="ECO:0000313" key="2">
    <source>
        <dbReference type="Proteomes" id="UP000694701"/>
    </source>
</evidence>
<accession>A0A8C2FD91</accession>
<evidence type="ECO:0000313" key="1">
    <source>
        <dbReference type="Ensembl" id="ENSCCRP00020054192.1"/>
    </source>
</evidence>
<dbReference type="Proteomes" id="UP000694701">
    <property type="component" value="Unplaced"/>
</dbReference>
<organism evidence="1 2">
    <name type="scientific">Cyprinus carpio</name>
    <name type="common">Common carp</name>
    <dbReference type="NCBI Taxonomy" id="7962"/>
    <lineage>
        <taxon>Eukaryota</taxon>
        <taxon>Metazoa</taxon>
        <taxon>Chordata</taxon>
        <taxon>Craniata</taxon>
        <taxon>Vertebrata</taxon>
        <taxon>Euteleostomi</taxon>
        <taxon>Actinopterygii</taxon>
        <taxon>Neopterygii</taxon>
        <taxon>Teleostei</taxon>
        <taxon>Ostariophysi</taxon>
        <taxon>Cypriniformes</taxon>
        <taxon>Cyprinidae</taxon>
        <taxon>Cyprininae</taxon>
        <taxon>Cyprinus</taxon>
    </lineage>
</organism>
<name>A0A8C2FD91_CYPCA</name>
<sequence length="60" mass="7114">MNSFLTPFKKNGPGCCSDLAISFHYIDAVQMHTLEYYTYHLRPYGYKYRFKPHSKESICD</sequence>